<reference evidence="1" key="1">
    <citation type="journal article" date="2015" name="Nature">
        <title>Complex archaea that bridge the gap between prokaryotes and eukaryotes.</title>
        <authorList>
            <person name="Spang A."/>
            <person name="Saw J.H."/>
            <person name="Jorgensen S.L."/>
            <person name="Zaremba-Niedzwiedzka K."/>
            <person name="Martijn J."/>
            <person name="Lind A.E."/>
            <person name="van Eijk R."/>
            <person name="Schleper C."/>
            <person name="Guy L."/>
            <person name="Ettema T.J."/>
        </authorList>
    </citation>
    <scope>NUCLEOTIDE SEQUENCE</scope>
</reference>
<name>A0A0F9C2T1_9ZZZZ</name>
<feature type="non-terminal residue" evidence="1">
    <location>
        <position position="121"/>
    </location>
</feature>
<proteinExistence type="predicted"/>
<dbReference type="AlphaFoldDB" id="A0A0F9C2T1"/>
<comment type="caution">
    <text evidence="1">The sequence shown here is derived from an EMBL/GenBank/DDBJ whole genome shotgun (WGS) entry which is preliminary data.</text>
</comment>
<evidence type="ECO:0000313" key="1">
    <source>
        <dbReference type="EMBL" id="KKK96804.1"/>
    </source>
</evidence>
<gene>
    <name evidence="1" type="ORF">LCGC14_2659090</name>
</gene>
<dbReference type="EMBL" id="LAZR01046323">
    <property type="protein sequence ID" value="KKK96804.1"/>
    <property type="molecule type" value="Genomic_DNA"/>
</dbReference>
<sequence length="121" mass="12992">MGLRRLDDGRCELSVEDDGVGLPVDVDVASTFPALTSTTTDFTDLGVIPGEWVYIGGELAASFFDTAANNGFKRVRTVVAARLEFDKSDLAMVIEAGADETIEIYLGRVLKNETDASTLIT</sequence>
<organism evidence="1">
    <name type="scientific">marine sediment metagenome</name>
    <dbReference type="NCBI Taxonomy" id="412755"/>
    <lineage>
        <taxon>unclassified sequences</taxon>
        <taxon>metagenomes</taxon>
        <taxon>ecological metagenomes</taxon>
    </lineage>
</organism>
<protein>
    <submittedName>
        <fullName evidence="1">Uncharacterized protein</fullName>
    </submittedName>
</protein>
<accession>A0A0F9C2T1</accession>